<evidence type="ECO:0000313" key="6">
    <source>
        <dbReference type="EMBL" id="RSL74682.1"/>
    </source>
</evidence>
<evidence type="ECO:0000256" key="3">
    <source>
        <dbReference type="ARBA" id="ARBA00022801"/>
    </source>
</evidence>
<evidence type="ECO:0000259" key="5">
    <source>
        <dbReference type="Pfam" id="PF06441"/>
    </source>
</evidence>
<organism evidence="6 7">
    <name type="scientific">Fusarium floridanum</name>
    <dbReference type="NCBI Taxonomy" id="1325733"/>
    <lineage>
        <taxon>Eukaryota</taxon>
        <taxon>Fungi</taxon>
        <taxon>Dikarya</taxon>
        <taxon>Ascomycota</taxon>
        <taxon>Pezizomycotina</taxon>
        <taxon>Sordariomycetes</taxon>
        <taxon>Hypocreomycetidae</taxon>
        <taxon>Hypocreales</taxon>
        <taxon>Nectriaceae</taxon>
        <taxon>Fusarium</taxon>
        <taxon>Fusarium solani species complex</taxon>
    </lineage>
</organism>
<dbReference type="AlphaFoldDB" id="A0A428RAX6"/>
<reference evidence="6 7" key="1">
    <citation type="submission" date="2017-06" db="EMBL/GenBank/DDBJ databases">
        <title>Comparative genomic analysis of Ambrosia Fusariam Clade fungi.</title>
        <authorList>
            <person name="Stajich J.E."/>
            <person name="Carrillo J."/>
            <person name="Kijimoto T."/>
            <person name="Eskalen A."/>
            <person name="O'Donnell K."/>
            <person name="Kasson M."/>
        </authorList>
    </citation>
    <scope>NUCLEOTIDE SEQUENCE [LARGE SCALE GENOMIC DNA]</scope>
    <source>
        <strain evidence="6 7">NRRL62606</strain>
    </source>
</reference>
<evidence type="ECO:0000256" key="4">
    <source>
        <dbReference type="PIRSR" id="PIRSR001112-1"/>
    </source>
</evidence>
<accession>A0A428RAX6</accession>
<feature type="active site" description="Nucleophile" evidence="4">
    <location>
        <position position="210"/>
    </location>
</feature>
<feature type="domain" description="Epoxide hydrolase N-terminal" evidence="5">
    <location>
        <begin position="35"/>
        <end position="146"/>
    </location>
</feature>
<feature type="active site" description="Proton acceptor" evidence="4">
    <location>
        <position position="401"/>
    </location>
</feature>
<dbReference type="PANTHER" id="PTHR21661">
    <property type="entry name" value="EPOXIDE HYDROLASE 1-RELATED"/>
    <property type="match status" value="1"/>
</dbReference>
<dbReference type="PRINTS" id="PR00412">
    <property type="entry name" value="EPOXHYDRLASE"/>
</dbReference>
<gene>
    <name evidence="6" type="ORF">CEP51_011492</name>
</gene>
<protein>
    <recommendedName>
        <fullName evidence="5">Epoxide hydrolase N-terminal domain-containing protein</fullName>
    </recommendedName>
</protein>
<keyword evidence="3" id="KW-0378">Hydrolase</keyword>
<dbReference type="InterPro" id="IPR000639">
    <property type="entry name" value="Epox_hydrolase-like"/>
</dbReference>
<dbReference type="GO" id="GO:0097176">
    <property type="term" value="P:epoxide metabolic process"/>
    <property type="evidence" value="ECO:0007669"/>
    <property type="project" value="TreeGrafter"/>
</dbReference>
<comment type="similarity">
    <text evidence="1">Belongs to the peptidase S33 family.</text>
</comment>
<dbReference type="EMBL" id="NKCL01000392">
    <property type="protein sequence ID" value="RSL74682.1"/>
    <property type="molecule type" value="Genomic_DNA"/>
</dbReference>
<evidence type="ECO:0000256" key="2">
    <source>
        <dbReference type="ARBA" id="ARBA00022797"/>
    </source>
</evidence>
<keyword evidence="2" id="KW-0058">Aromatic hydrocarbons catabolism</keyword>
<dbReference type="InterPro" id="IPR029058">
    <property type="entry name" value="AB_hydrolase_fold"/>
</dbReference>
<dbReference type="InterPro" id="IPR010497">
    <property type="entry name" value="Epoxide_hydro_N"/>
</dbReference>
<keyword evidence="7" id="KW-1185">Reference proteome</keyword>
<comment type="caution">
    <text evidence="6">The sequence shown here is derived from an EMBL/GenBank/DDBJ whole genome shotgun (WGS) entry which is preliminary data.</text>
</comment>
<evidence type="ECO:0000313" key="7">
    <source>
        <dbReference type="Proteomes" id="UP000287972"/>
    </source>
</evidence>
<dbReference type="Proteomes" id="UP000287972">
    <property type="component" value="Unassembled WGS sequence"/>
</dbReference>
<dbReference type="PIRSF" id="PIRSF001112">
    <property type="entry name" value="Epoxide_hydrolase"/>
    <property type="match status" value="1"/>
</dbReference>
<proteinExistence type="inferred from homology"/>
<name>A0A428RAX6_9HYPO</name>
<dbReference type="SUPFAM" id="SSF53474">
    <property type="entry name" value="alpha/beta-Hydrolases"/>
    <property type="match status" value="1"/>
</dbReference>
<dbReference type="GO" id="GO:0004301">
    <property type="term" value="F:epoxide hydrolase activity"/>
    <property type="evidence" value="ECO:0007669"/>
    <property type="project" value="TreeGrafter"/>
</dbReference>
<dbReference type="InterPro" id="IPR016292">
    <property type="entry name" value="Epoxide_hydrolase"/>
</dbReference>
<sequence>MMQSINLISVFHYYQLAQFPSSRIPPQVIKMSTDIKPFKIQVAESALNSVKDKLQIATFAKETDFSDDWESGAPLGEVKRLAAYWKDGFDWRAQETELNKLPQFTSKVSVDGFDDLQIHFLHQKGNRPDSIPLLFCHGWPGSFLEVIKILPLLTDPEDGPSFHVVAPSLPNFGFSDGVSKRGFGIPQYAEAMHKLMLNLGYQKYVTQGGDWGYAVTRMISVQYPESCVASHVNFVRAFGPPSFFTAPWQFIKHAILPYADHEKAGRARTDWFFEEGFGYNLEQRTKPSTIGFALADSPVALLAWIYEKLHDWTDNYPWTDDEILTWVSVYQFSTAGPAASARIYYENTHSSPEQTSKVDKYVPNVPLGLSYFPKDIVVPPQTWGRTLGPVVFEKVHPDGGHFASHERPQELAEDLREMFGKKGGAFHVVKQFQSKL</sequence>
<evidence type="ECO:0000256" key="1">
    <source>
        <dbReference type="ARBA" id="ARBA00010088"/>
    </source>
</evidence>
<feature type="active site" description="Proton donor" evidence="4">
    <location>
        <position position="344"/>
    </location>
</feature>
<dbReference type="PANTHER" id="PTHR21661:SF35">
    <property type="entry name" value="EPOXIDE HYDROLASE"/>
    <property type="match status" value="1"/>
</dbReference>
<dbReference type="Gene3D" id="3.40.50.1820">
    <property type="entry name" value="alpha/beta hydrolase"/>
    <property type="match status" value="1"/>
</dbReference>
<dbReference type="Pfam" id="PF06441">
    <property type="entry name" value="EHN"/>
    <property type="match status" value="1"/>
</dbReference>